<dbReference type="OrthoDB" id="1158912at2"/>
<accession>A0A023BTQ7</accession>
<name>A0A023BTQ7_9FLAO</name>
<sequence>MKEIQDKDITLITRYFDLDLSEKEMKSFDQRLQQDAVFADKVSRYQHSINLITKNYPSTHQKQRAKKWKQLITEDQASHKKTSWKWIAGIATIFLLLISSWYFMFPTQEIDLNELAQKAWNKNVGFSDYQVRNTTEENPKQVVIDAFKLYKKKDYLSAIETLEKYDYSLLYYEDALLIRALSIHKMGNSKEAMQLLDSLVNHPTGRLSNEALWYKGLIYLDLNDLESAKKYLEIPENTTSEIQLKQSNH</sequence>
<dbReference type="STRING" id="1317122.ATO12_15770"/>
<dbReference type="InterPro" id="IPR011990">
    <property type="entry name" value="TPR-like_helical_dom_sf"/>
</dbReference>
<dbReference type="Gene3D" id="1.25.40.10">
    <property type="entry name" value="Tetratricopeptide repeat domain"/>
    <property type="match status" value="1"/>
</dbReference>
<dbReference type="EMBL" id="AQRA01000005">
    <property type="protein sequence ID" value="EZH73397.1"/>
    <property type="molecule type" value="Genomic_DNA"/>
</dbReference>
<gene>
    <name evidence="2" type="ORF">ATO12_15770</name>
</gene>
<dbReference type="InterPro" id="IPR019734">
    <property type="entry name" value="TPR_rpt"/>
</dbReference>
<protein>
    <recommendedName>
        <fullName evidence="4">Tetratricopeptide repeat protein</fullName>
    </recommendedName>
</protein>
<proteinExistence type="predicted"/>
<dbReference type="SUPFAM" id="SSF48452">
    <property type="entry name" value="TPR-like"/>
    <property type="match status" value="1"/>
</dbReference>
<dbReference type="eggNOG" id="ENOG5030RFX">
    <property type="taxonomic scope" value="Bacteria"/>
</dbReference>
<evidence type="ECO:0000313" key="3">
    <source>
        <dbReference type="Proteomes" id="UP000023541"/>
    </source>
</evidence>
<dbReference type="RefSeq" id="WP_034242101.1">
    <property type="nucleotide sequence ID" value="NZ_AQRA01000005.1"/>
</dbReference>
<keyword evidence="1" id="KW-0472">Membrane</keyword>
<keyword evidence="1" id="KW-1133">Transmembrane helix</keyword>
<dbReference type="Proteomes" id="UP000023541">
    <property type="component" value="Unassembled WGS sequence"/>
</dbReference>
<evidence type="ECO:0008006" key="4">
    <source>
        <dbReference type="Google" id="ProtNLM"/>
    </source>
</evidence>
<dbReference type="AlphaFoldDB" id="A0A023BTQ7"/>
<feature type="transmembrane region" description="Helical" evidence="1">
    <location>
        <begin position="86"/>
        <end position="105"/>
    </location>
</feature>
<keyword evidence="3" id="KW-1185">Reference proteome</keyword>
<dbReference type="Pfam" id="PF13174">
    <property type="entry name" value="TPR_6"/>
    <property type="match status" value="2"/>
</dbReference>
<comment type="caution">
    <text evidence="2">The sequence shown here is derived from an EMBL/GenBank/DDBJ whole genome shotgun (WGS) entry which is preliminary data.</text>
</comment>
<reference evidence="2 3" key="1">
    <citation type="submission" date="2014-04" db="EMBL/GenBank/DDBJ databases">
        <title>Aquimarina sp. 22II-S11-z7 Genome Sequencing.</title>
        <authorList>
            <person name="Lai Q."/>
        </authorList>
    </citation>
    <scope>NUCLEOTIDE SEQUENCE [LARGE SCALE GENOMIC DNA]</scope>
    <source>
        <strain evidence="2 3">22II-S11-z7</strain>
    </source>
</reference>
<evidence type="ECO:0000313" key="2">
    <source>
        <dbReference type="EMBL" id="EZH73397.1"/>
    </source>
</evidence>
<evidence type="ECO:0000256" key="1">
    <source>
        <dbReference type="SAM" id="Phobius"/>
    </source>
</evidence>
<organism evidence="2 3">
    <name type="scientific">Aquimarina atlantica</name>
    <dbReference type="NCBI Taxonomy" id="1317122"/>
    <lineage>
        <taxon>Bacteria</taxon>
        <taxon>Pseudomonadati</taxon>
        <taxon>Bacteroidota</taxon>
        <taxon>Flavobacteriia</taxon>
        <taxon>Flavobacteriales</taxon>
        <taxon>Flavobacteriaceae</taxon>
        <taxon>Aquimarina</taxon>
    </lineage>
</organism>
<keyword evidence="1" id="KW-0812">Transmembrane</keyword>